<feature type="compositionally biased region" description="Low complexity" evidence="1">
    <location>
        <begin position="573"/>
        <end position="602"/>
    </location>
</feature>
<evidence type="ECO:0000256" key="2">
    <source>
        <dbReference type="SAM" id="Phobius"/>
    </source>
</evidence>
<gene>
    <name evidence="3" type="ORF">FIBRA_03648</name>
</gene>
<dbReference type="InParanoid" id="J4G639"/>
<dbReference type="AlphaFoldDB" id="J4G639"/>
<feature type="transmembrane region" description="Helical" evidence="2">
    <location>
        <begin position="100"/>
        <end position="123"/>
    </location>
</feature>
<protein>
    <recommendedName>
        <fullName evidence="5">Transmembrane protein</fullName>
    </recommendedName>
</protein>
<feature type="compositionally biased region" description="Polar residues" evidence="1">
    <location>
        <begin position="468"/>
        <end position="483"/>
    </location>
</feature>
<proteinExistence type="predicted"/>
<dbReference type="HOGENOM" id="CLU_380833_0_0_1"/>
<name>J4G639_9APHY</name>
<organism evidence="3 4">
    <name type="scientific">Fibroporia radiculosa</name>
    <dbReference type="NCBI Taxonomy" id="599839"/>
    <lineage>
        <taxon>Eukaryota</taxon>
        <taxon>Fungi</taxon>
        <taxon>Dikarya</taxon>
        <taxon>Basidiomycota</taxon>
        <taxon>Agaricomycotina</taxon>
        <taxon>Agaricomycetes</taxon>
        <taxon>Polyporales</taxon>
        <taxon>Fibroporiaceae</taxon>
        <taxon>Fibroporia</taxon>
    </lineage>
</organism>
<feature type="compositionally biased region" description="Polar residues" evidence="1">
    <location>
        <begin position="563"/>
        <end position="572"/>
    </location>
</feature>
<keyword evidence="2" id="KW-1133">Transmembrane helix</keyword>
<dbReference type="OrthoDB" id="3351491at2759"/>
<evidence type="ECO:0008006" key="5">
    <source>
        <dbReference type="Google" id="ProtNLM"/>
    </source>
</evidence>
<feature type="transmembrane region" description="Helical" evidence="2">
    <location>
        <begin position="168"/>
        <end position="188"/>
    </location>
</feature>
<evidence type="ECO:0000313" key="4">
    <source>
        <dbReference type="Proteomes" id="UP000006352"/>
    </source>
</evidence>
<feature type="region of interest" description="Disordered" evidence="1">
    <location>
        <begin position="519"/>
        <end position="640"/>
    </location>
</feature>
<dbReference type="GeneID" id="24096499"/>
<reference evidence="3 4" key="1">
    <citation type="journal article" date="2012" name="Appl. Environ. Microbiol.">
        <title>Short-read sequencing for genomic analysis of the brown rot fungus Fibroporia radiculosa.</title>
        <authorList>
            <person name="Tang J.D."/>
            <person name="Perkins A.D."/>
            <person name="Sonstegard T.S."/>
            <person name="Schroeder S.G."/>
            <person name="Burgess S.C."/>
            <person name="Diehl S.V."/>
        </authorList>
    </citation>
    <scope>NUCLEOTIDE SEQUENCE [LARGE SCALE GENOMIC DNA]</scope>
    <source>
        <strain evidence="3 4">TFFH 294</strain>
    </source>
</reference>
<keyword evidence="2" id="KW-0472">Membrane</keyword>
<keyword evidence="2" id="KW-0812">Transmembrane</keyword>
<feature type="transmembrane region" description="Helical" evidence="2">
    <location>
        <begin position="135"/>
        <end position="156"/>
    </location>
</feature>
<dbReference type="RefSeq" id="XP_012180871.1">
    <property type="nucleotide sequence ID" value="XM_012325481.1"/>
</dbReference>
<evidence type="ECO:0000313" key="3">
    <source>
        <dbReference type="EMBL" id="CCM01588.1"/>
    </source>
</evidence>
<keyword evidence="4" id="KW-1185">Reference proteome</keyword>
<feature type="region of interest" description="Disordered" evidence="1">
    <location>
        <begin position="452"/>
        <end position="494"/>
    </location>
</feature>
<dbReference type="EMBL" id="HE797041">
    <property type="protein sequence ID" value="CCM01588.1"/>
    <property type="molecule type" value="Genomic_DNA"/>
</dbReference>
<feature type="compositionally biased region" description="Pro residues" evidence="1">
    <location>
        <begin position="612"/>
        <end position="626"/>
    </location>
</feature>
<evidence type="ECO:0000256" key="1">
    <source>
        <dbReference type="SAM" id="MobiDB-lite"/>
    </source>
</evidence>
<sequence length="640" mass="70713">MAGQLLSVQDPQASVIGEISKHPDFRVVAAFFLGWVFLCSAHLTVLSPLIRDAFHQLFTACSRWRRRRRVADLEHLAEKDVDVADDRMASGRQLENEDSAFVFILNLCFASAALANLCSLLNLGTHGEGIACTFIIAWGSMASYSVRMTGLLMISWKLRRLGVKRAELYILWFGLLCVLGLVFALNATGTGKTSVLESTEVSICYKQYVSSISFSLSAILMALELYTAIRIVSKRLNGNNSSPTTIDVARPVCLLIFDAAIIIPATRWCNTLVQYIPYSLGALLVIGVFNYRSSTAVTEGDKIEPYHGPRNTILMPSPFLLHFLDTPNPHAPPQYNARLSQYGDVIFHIGPDDGNSSSEESAPEENILTAPFSAPADLDGTFSEQQRQTRHILPHQVKYAERFENVDVLPTGPVVRPPRERPQVFVVTEGENSRVQRPRPFSLIGSDIIRLTPRTPSRKRKDSRLWSPVSTSRLSQAYSSPRDSASGPFPSYNTFGGYAYLGRDRQSITRDSMISHADFSRGRQLPLQPRQSHPSSREQDEGELGPVAEMSNPDDPSTPPSGHVTNRRLTFGQSWKSVKRVQSQSVKSRDSQTTFSVSTSTSHRATFSPRESAPPLPINTLPPLPMTHPTIAGRDGSLGG</sequence>
<accession>J4G639</accession>
<dbReference type="STRING" id="599839.J4G639"/>
<dbReference type="Proteomes" id="UP000006352">
    <property type="component" value="Unassembled WGS sequence"/>
</dbReference>
<feature type="transmembrane region" description="Helical" evidence="2">
    <location>
        <begin position="27"/>
        <end position="50"/>
    </location>
</feature>